<dbReference type="SUPFAM" id="SSF53335">
    <property type="entry name" value="S-adenosyl-L-methionine-dependent methyltransferases"/>
    <property type="match status" value="1"/>
</dbReference>
<dbReference type="GO" id="GO:0008168">
    <property type="term" value="F:methyltransferase activity"/>
    <property type="evidence" value="ECO:0007669"/>
    <property type="project" value="UniProtKB-KW"/>
</dbReference>
<name>A0ABV5CSU2_9ACTN</name>
<keyword evidence="3" id="KW-1185">Reference proteome</keyword>
<dbReference type="EC" id="2.1.-.-" evidence="2"/>
<dbReference type="InterPro" id="IPR050508">
    <property type="entry name" value="Methyltransf_Superfamily"/>
</dbReference>
<dbReference type="Pfam" id="PF13649">
    <property type="entry name" value="Methyltransf_25"/>
    <property type="match status" value="1"/>
</dbReference>
<proteinExistence type="predicted"/>
<reference evidence="2 3" key="1">
    <citation type="submission" date="2024-04" db="EMBL/GenBank/DDBJ databases">
        <title>Polymorphospora sp. isolated from Baiyangdian Lake in Xiong'an New Area.</title>
        <authorList>
            <person name="Zhang X."/>
            <person name="Liu J."/>
        </authorList>
    </citation>
    <scope>NUCLEOTIDE SEQUENCE [LARGE SCALE GENOMIC DNA]</scope>
    <source>
        <strain evidence="2 3">2-325</strain>
    </source>
</reference>
<keyword evidence="2" id="KW-0489">Methyltransferase</keyword>
<feature type="domain" description="Methyltransferase" evidence="1">
    <location>
        <begin position="46"/>
        <end position="141"/>
    </location>
</feature>
<dbReference type="RefSeq" id="WP_375735013.1">
    <property type="nucleotide sequence ID" value="NZ_JBCGDC010000050.1"/>
</dbReference>
<dbReference type="GO" id="GO:0032259">
    <property type="term" value="P:methylation"/>
    <property type="evidence" value="ECO:0007669"/>
    <property type="project" value="UniProtKB-KW"/>
</dbReference>
<accession>A0ABV5CSU2</accession>
<dbReference type="Gene3D" id="3.40.50.150">
    <property type="entry name" value="Vaccinia Virus protein VP39"/>
    <property type="match status" value="1"/>
</dbReference>
<dbReference type="PANTHER" id="PTHR42912">
    <property type="entry name" value="METHYLTRANSFERASE"/>
    <property type="match status" value="1"/>
</dbReference>
<keyword evidence="2" id="KW-0808">Transferase</keyword>
<evidence type="ECO:0000313" key="2">
    <source>
        <dbReference type="EMBL" id="MFB6395069.1"/>
    </source>
</evidence>
<comment type="caution">
    <text evidence="2">The sequence shown here is derived from an EMBL/GenBank/DDBJ whole genome shotgun (WGS) entry which is preliminary data.</text>
</comment>
<organism evidence="2 3">
    <name type="scientific">Polymorphospora lycopeni</name>
    <dbReference type="NCBI Taxonomy" id="3140240"/>
    <lineage>
        <taxon>Bacteria</taxon>
        <taxon>Bacillati</taxon>
        <taxon>Actinomycetota</taxon>
        <taxon>Actinomycetes</taxon>
        <taxon>Micromonosporales</taxon>
        <taxon>Micromonosporaceae</taxon>
        <taxon>Polymorphospora</taxon>
    </lineage>
</organism>
<sequence>MHTSWETSESAEAYSRETAAAQWKPMGYPEVFRSLDLTGADDRPLLDFGCGPGFVAHYAAEEYGRNVIGVDVSGSMIEYATAHYDHPLVSYREIPISGGLDFLASEEIGACMSCFVFMQMPSTELQVDACRQIRRVLTPGGRFAMLNTHPGSVGVQFSTLRNGEAGRAYLPGDPMVTSLRTANGSLTLRDFFWRVEDYAHAMEAGGFRDVAIEHLPPPPADPTPHPQFLLLSGRA</sequence>
<evidence type="ECO:0000259" key="1">
    <source>
        <dbReference type="Pfam" id="PF13649"/>
    </source>
</evidence>
<dbReference type="InterPro" id="IPR041698">
    <property type="entry name" value="Methyltransf_25"/>
</dbReference>
<dbReference type="CDD" id="cd02440">
    <property type="entry name" value="AdoMet_MTases"/>
    <property type="match status" value="1"/>
</dbReference>
<protein>
    <submittedName>
        <fullName evidence="2">Class I SAM-dependent methyltransferase</fullName>
        <ecNumber evidence="2">2.1.-.-</ecNumber>
    </submittedName>
</protein>
<dbReference type="Proteomes" id="UP001582793">
    <property type="component" value="Unassembled WGS sequence"/>
</dbReference>
<dbReference type="EMBL" id="JBCGDC010000050">
    <property type="protein sequence ID" value="MFB6395069.1"/>
    <property type="molecule type" value="Genomic_DNA"/>
</dbReference>
<dbReference type="InterPro" id="IPR029063">
    <property type="entry name" value="SAM-dependent_MTases_sf"/>
</dbReference>
<evidence type="ECO:0000313" key="3">
    <source>
        <dbReference type="Proteomes" id="UP001582793"/>
    </source>
</evidence>
<gene>
    <name evidence="2" type="ORF">AAFH96_18450</name>
</gene>